<reference evidence="6 7" key="1">
    <citation type="journal article" date="2013" name="Sci. Rep.">
        <title>Extraordinary expansion of a Sorangium cellulosum genome from an alkaline milieu.</title>
        <authorList>
            <person name="Han K."/>
            <person name="Li Z.F."/>
            <person name="Peng R."/>
            <person name="Zhu L.P."/>
            <person name="Zhou T."/>
            <person name="Wang L.G."/>
            <person name="Li S.G."/>
            <person name="Zhang X.B."/>
            <person name="Hu W."/>
            <person name="Wu Z.H."/>
            <person name="Qin N."/>
            <person name="Li Y.Z."/>
        </authorList>
    </citation>
    <scope>NUCLEOTIDE SEQUENCE [LARGE SCALE GENOMIC DNA]</scope>
    <source>
        <strain evidence="6 7">So0157-2</strain>
    </source>
</reference>
<dbReference type="HAMAP" id="MF_00527">
    <property type="entry name" value="3MGH"/>
    <property type="match status" value="1"/>
</dbReference>
<evidence type="ECO:0000313" key="6">
    <source>
        <dbReference type="EMBL" id="AGP39644.1"/>
    </source>
</evidence>
<dbReference type="CDD" id="cd00540">
    <property type="entry name" value="AAG"/>
    <property type="match status" value="1"/>
</dbReference>
<dbReference type="GO" id="GO:0003905">
    <property type="term" value="F:alkylbase DNA N-glycosylase activity"/>
    <property type="evidence" value="ECO:0007669"/>
    <property type="project" value="InterPro"/>
</dbReference>
<dbReference type="InterPro" id="IPR036995">
    <property type="entry name" value="MPG_sf"/>
</dbReference>
<dbReference type="KEGG" id="scu:SCE1572_37230"/>
<dbReference type="InterPro" id="IPR003180">
    <property type="entry name" value="MPG"/>
</dbReference>
<dbReference type="FunFam" id="3.10.300.10:FF:000001">
    <property type="entry name" value="Putative 3-methyladenine DNA glycosylase"/>
    <property type="match status" value="1"/>
</dbReference>
<keyword evidence="2 5" id="KW-0227">DNA damage</keyword>
<name>S4Y4A1_SORCE</name>
<dbReference type="RefSeq" id="WP_020739331.1">
    <property type="nucleotide sequence ID" value="NC_021658.1"/>
</dbReference>
<dbReference type="PANTHER" id="PTHR10429:SF0">
    <property type="entry name" value="DNA-3-METHYLADENINE GLYCOSYLASE"/>
    <property type="match status" value="1"/>
</dbReference>
<proteinExistence type="inferred from homology"/>
<dbReference type="STRING" id="1254432.SCE1572_37230"/>
<dbReference type="OrthoDB" id="9794313at2"/>
<dbReference type="PATRIC" id="fig|1254432.3.peg.8432"/>
<evidence type="ECO:0000256" key="3">
    <source>
        <dbReference type="ARBA" id="ARBA00022801"/>
    </source>
</evidence>
<evidence type="ECO:0000313" key="7">
    <source>
        <dbReference type="Proteomes" id="UP000014803"/>
    </source>
</evidence>
<dbReference type="AlphaFoldDB" id="S4Y4A1"/>
<dbReference type="Pfam" id="PF02245">
    <property type="entry name" value="Pur_DNA_glyco"/>
    <property type="match status" value="1"/>
</dbReference>
<gene>
    <name evidence="6" type="ORF">SCE1572_37230</name>
</gene>
<dbReference type="EC" id="3.2.2.-" evidence="5"/>
<dbReference type="GO" id="GO:0006284">
    <property type="term" value="P:base-excision repair"/>
    <property type="evidence" value="ECO:0007669"/>
    <property type="project" value="InterPro"/>
</dbReference>
<dbReference type="GO" id="GO:0003677">
    <property type="term" value="F:DNA binding"/>
    <property type="evidence" value="ECO:0007669"/>
    <property type="project" value="InterPro"/>
</dbReference>
<organism evidence="6 7">
    <name type="scientific">Sorangium cellulosum So0157-2</name>
    <dbReference type="NCBI Taxonomy" id="1254432"/>
    <lineage>
        <taxon>Bacteria</taxon>
        <taxon>Pseudomonadati</taxon>
        <taxon>Myxococcota</taxon>
        <taxon>Polyangia</taxon>
        <taxon>Polyangiales</taxon>
        <taxon>Polyangiaceae</taxon>
        <taxon>Sorangium</taxon>
    </lineage>
</organism>
<comment type="similarity">
    <text evidence="1 5">Belongs to the DNA glycosylase MPG family.</text>
</comment>
<protein>
    <recommendedName>
        <fullName evidence="5">Putative 3-methyladenine DNA glycosylase</fullName>
        <ecNumber evidence="5">3.2.2.-</ecNumber>
    </recommendedName>
</protein>
<dbReference type="InterPro" id="IPR011034">
    <property type="entry name" value="Formyl_transferase-like_C_sf"/>
</dbReference>
<evidence type="ECO:0000256" key="4">
    <source>
        <dbReference type="ARBA" id="ARBA00023204"/>
    </source>
</evidence>
<dbReference type="NCBIfam" id="TIGR00567">
    <property type="entry name" value="3mg"/>
    <property type="match status" value="1"/>
</dbReference>
<evidence type="ECO:0000256" key="2">
    <source>
        <dbReference type="ARBA" id="ARBA00022763"/>
    </source>
</evidence>
<dbReference type="HOGENOM" id="CLU_060471_0_2_7"/>
<dbReference type="Gene3D" id="3.10.300.10">
    <property type="entry name" value="Methylpurine-DNA glycosylase (MPG)"/>
    <property type="match status" value="1"/>
</dbReference>
<evidence type="ECO:0000256" key="1">
    <source>
        <dbReference type="ARBA" id="ARBA00009232"/>
    </source>
</evidence>
<keyword evidence="3 5" id="KW-0378">Hydrolase</keyword>
<keyword evidence="4 5" id="KW-0234">DNA repair</keyword>
<dbReference type="PANTHER" id="PTHR10429">
    <property type="entry name" value="DNA-3-METHYLADENINE GLYCOSYLASE"/>
    <property type="match status" value="1"/>
</dbReference>
<dbReference type="eggNOG" id="COG2094">
    <property type="taxonomic scope" value="Bacteria"/>
</dbReference>
<accession>S4Y4A1</accession>
<dbReference type="Proteomes" id="UP000014803">
    <property type="component" value="Chromosome"/>
</dbReference>
<sequence length="220" mass="23729">MPTTRPTPEPPAPRDRAAALLEGASPLPRDFYARPPLVVARACIGKVLVHRTPEGIAAGRIVETEAYRGPEDLAAHSAGGRRTVRTEVMFGPAGYAYLFMLYGMHWAFNLVVASEGEPHVVLVRAIEPVLGLTLMSRRRGVAPGRVALTNGPGKLCKALGLDRAAYGMDVCGAQLSLLPGAAGPIGRSPRINVDYAGAWAKKPWRFYERGNRYVSVPPRH</sequence>
<evidence type="ECO:0000256" key="5">
    <source>
        <dbReference type="HAMAP-Rule" id="MF_00527"/>
    </source>
</evidence>
<dbReference type="SUPFAM" id="SSF50486">
    <property type="entry name" value="FMT C-terminal domain-like"/>
    <property type="match status" value="1"/>
</dbReference>
<dbReference type="EMBL" id="CP003969">
    <property type="protein sequence ID" value="AGP39644.1"/>
    <property type="molecule type" value="Genomic_DNA"/>
</dbReference>